<keyword evidence="4" id="KW-1185">Reference proteome</keyword>
<evidence type="ECO:0000313" key="3">
    <source>
        <dbReference type="EMBL" id="NKZ23859.1"/>
    </source>
</evidence>
<dbReference type="PANTHER" id="PTHR33375:SF8">
    <property type="entry name" value="NUCLEOID OCCLUSION PROTEIN"/>
    <property type="match status" value="1"/>
</dbReference>
<gene>
    <name evidence="3" type="ORF">HF964_03420</name>
</gene>
<proteinExistence type="inferred from homology"/>
<dbReference type="GO" id="GO:0045881">
    <property type="term" value="P:positive regulation of sporulation resulting in formation of a cellular spore"/>
    <property type="evidence" value="ECO:0007669"/>
    <property type="project" value="TreeGrafter"/>
</dbReference>
<dbReference type="Gene3D" id="1.10.10.2830">
    <property type="match status" value="1"/>
</dbReference>
<dbReference type="GO" id="GO:0007059">
    <property type="term" value="P:chromosome segregation"/>
    <property type="evidence" value="ECO:0007669"/>
    <property type="project" value="TreeGrafter"/>
</dbReference>
<dbReference type="Proteomes" id="UP000549765">
    <property type="component" value="Unassembled WGS sequence"/>
</dbReference>
<name>A0A7X6N245_9LACO</name>
<dbReference type="PANTHER" id="PTHR33375">
    <property type="entry name" value="CHROMOSOME-PARTITIONING PROTEIN PARB-RELATED"/>
    <property type="match status" value="1"/>
</dbReference>
<reference evidence="3 4" key="1">
    <citation type="submission" date="2020-04" db="EMBL/GenBank/DDBJ databases">
        <title>MicrobeNet Type strains.</title>
        <authorList>
            <person name="Nicholson A.C."/>
        </authorList>
    </citation>
    <scope>NUCLEOTIDE SEQUENCE [LARGE SCALE GENOMIC DNA]</scope>
    <source>
        <strain evidence="3 4">CCUG 61472</strain>
    </source>
</reference>
<dbReference type="EMBL" id="JAAXPN010000002">
    <property type="protein sequence ID" value="NKZ23859.1"/>
    <property type="molecule type" value="Genomic_DNA"/>
</dbReference>
<dbReference type="FunFam" id="1.10.10.2830:FF:000001">
    <property type="entry name" value="Chromosome partitioning protein ParB"/>
    <property type="match status" value="1"/>
</dbReference>
<dbReference type="InterPro" id="IPR041468">
    <property type="entry name" value="HTH_ParB/Spo0J"/>
</dbReference>
<evidence type="ECO:0000256" key="1">
    <source>
        <dbReference type="ARBA" id="ARBA00006295"/>
    </source>
</evidence>
<dbReference type="SUPFAM" id="SSF109709">
    <property type="entry name" value="KorB DNA-binding domain-like"/>
    <property type="match status" value="1"/>
</dbReference>
<dbReference type="GO" id="GO:0005694">
    <property type="term" value="C:chromosome"/>
    <property type="evidence" value="ECO:0007669"/>
    <property type="project" value="TreeGrafter"/>
</dbReference>
<feature type="domain" description="ParB/Spo0J HTH" evidence="2">
    <location>
        <begin position="29"/>
        <end position="125"/>
    </location>
</feature>
<comment type="caution">
    <text evidence="3">The sequence shown here is derived from an EMBL/GenBank/DDBJ whole genome shotgun (WGS) entry which is preliminary data.</text>
</comment>
<organism evidence="3 4">
    <name type="scientific">Periweissella fabalis</name>
    <dbReference type="NCBI Taxonomy" id="1070421"/>
    <lineage>
        <taxon>Bacteria</taxon>
        <taxon>Bacillati</taxon>
        <taxon>Bacillota</taxon>
        <taxon>Bacilli</taxon>
        <taxon>Lactobacillales</taxon>
        <taxon>Lactobacillaceae</taxon>
        <taxon>Periweissella</taxon>
    </lineage>
</organism>
<dbReference type="RefSeq" id="WP_168721658.1">
    <property type="nucleotide sequence ID" value="NZ_JAAXPN010000002.1"/>
</dbReference>
<dbReference type="InterPro" id="IPR050336">
    <property type="entry name" value="Chromosome_partition/occlusion"/>
</dbReference>
<evidence type="ECO:0000313" key="4">
    <source>
        <dbReference type="Proteomes" id="UP000549765"/>
    </source>
</evidence>
<protein>
    <recommendedName>
        <fullName evidence="2">ParB/Spo0J HTH domain-containing protein</fullName>
    </recommendedName>
</protein>
<dbReference type="Pfam" id="PF17762">
    <property type="entry name" value="HTH_ParB"/>
    <property type="match status" value="1"/>
</dbReference>
<evidence type="ECO:0000259" key="2">
    <source>
        <dbReference type="Pfam" id="PF17762"/>
    </source>
</evidence>
<comment type="similarity">
    <text evidence="1">Belongs to the ParB family.</text>
</comment>
<dbReference type="AlphaFoldDB" id="A0A7X6N245"/>
<sequence>MNNDLQGISNVELEMRIEQLLKASADAQFSVIDEANAYQEIITATNITQANLAKRLGCSQATIANKLRLLKLSDVAKTALQNNQITERHGRTILKLEKRKQVAVVNKILKHKLNVKQTEELVQKLVQTQLDLPTQQAMLQDFLKQGMQRLAKQGVFVEQREVDDHVILKIIDKNQTERNA</sequence>
<accession>A0A7X6N245</accession>